<keyword evidence="3" id="KW-0808">Transferase</keyword>
<feature type="transmembrane region" description="Helical" evidence="1">
    <location>
        <begin position="424"/>
        <end position="442"/>
    </location>
</feature>
<feature type="transmembrane region" description="Helical" evidence="1">
    <location>
        <begin position="462"/>
        <end position="484"/>
    </location>
</feature>
<proteinExistence type="predicted"/>
<dbReference type="PANTHER" id="PTHR23028:SF134">
    <property type="entry name" value="PUTATIVE (AFU_ORTHOLOGUE AFUA_4G08520)-RELATED"/>
    <property type="match status" value="1"/>
</dbReference>
<reference evidence="3" key="1">
    <citation type="submission" date="2021-06" db="EMBL/GenBank/DDBJ databases">
        <title>Comparative genomics, transcriptomics and evolutionary studies reveal genomic signatures of adaptation to plant cell wall in hemibiotrophic fungi.</title>
        <authorList>
            <consortium name="DOE Joint Genome Institute"/>
            <person name="Baroncelli R."/>
            <person name="Diaz J.F."/>
            <person name="Benocci T."/>
            <person name="Peng M."/>
            <person name="Battaglia E."/>
            <person name="Haridas S."/>
            <person name="Andreopoulos W."/>
            <person name="Labutti K."/>
            <person name="Pangilinan J."/>
            <person name="Floch G.L."/>
            <person name="Makela M.R."/>
            <person name="Henrissat B."/>
            <person name="Grigoriev I.V."/>
            <person name="Crouch J.A."/>
            <person name="De Vries R.P."/>
            <person name="Sukno S.A."/>
            <person name="Thon M.R."/>
        </authorList>
    </citation>
    <scope>NUCLEOTIDE SEQUENCE</scope>
    <source>
        <strain evidence="3">MAFF235873</strain>
    </source>
</reference>
<organism evidence="3 4">
    <name type="scientific">Colletotrichum zoysiae</name>
    <dbReference type="NCBI Taxonomy" id="1216348"/>
    <lineage>
        <taxon>Eukaryota</taxon>
        <taxon>Fungi</taxon>
        <taxon>Dikarya</taxon>
        <taxon>Ascomycota</taxon>
        <taxon>Pezizomycotina</taxon>
        <taxon>Sordariomycetes</taxon>
        <taxon>Hypocreomycetidae</taxon>
        <taxon>Glomerellales</taxon>
        <taxon>Glomerellaceae</taxon>
        <taxon>Colletotrichum</taxon>
        <taxon>Colletotrichum graminicola species complex</taxon>
    </lineage>
</organism>
<dbReference type="PANTHER" id="PTHR23028">
    <property type="entry name" value="ACETYLTRANSFERASE"/>
    <property type="match status" value="1"/>
</dbReference>
<evidence type="ECO:0000313" key="4">
    <source>
        <dbReference type="Proteomes" id="UP001232148"/>
    </source>
</evidence>
<feature type="transmembrane region" description="Helical" evidence="1">
    <location>
        <begin position="301"/>
        <end position="330"/>
    </location>
</feature>
<dbReference type="InterPro" id="IPR002656">
    <property type="entry name" value="Acyl_transf_3_dom"/>
</dbReference>
<comment type="caution">
    <text evidence="3">The sequence shown here is derived from an EMBL/GenBank/DDBJ whole genome shotgun (WGS) entry which is preliminary data.</text>
</comment>
<feature type="transmembrane region" description="Helical" evidence="1">
    <location>
        <begin position="350"/>
        <end position="370"/>
    </location>
</feature>
<feature type="transmembrane region" description="Helical" evidence="1">
    <location>
        <begin position="211"/>
        <end position="232"/>
    </location>
</feature>
<feature type="transmembrane region" description="Helical" evidence="1">
    <location>
        <begin position="390"/>
        <end position="412"/>
    </location>
</feature>
<keyword evidence="1" id="KW-0812">Transmembrane</keyword>
<feature type="transmembrane region" description="Helical" evidence="1">
    <location>
        <begin position="161"/>
        <end position="180"/>
    </location>
</feature>
<keyword evidence="1" id="KW-0472">Membrane</keyword>
<name>A0AAD9M8X3_9PEZI</name>
<dbReference type="Pfam" id="PF01757">
    <property type="entry name" value="Acyl_transf_3"/>
    <property type="match status" value="1"/>
</dbReference>
<dbReference type="GO" id="GO:0016747">
    <property type="term" value="F:acyltransferase activity, transferring groups other than amino-acyl groups"/>
    <property type="evidence" value="ECO:0007669"/>
    <property type="project" value="InterPro"/>
</dbReference>
<keyword evidence="4" id="KW-1185">Reference proteome</keyword>
<evidence type="ECO:0000313" key="3">
    <source>
        <dbReference type="EMBL" id="KAK2034275.1"/>
    </source>
</evidence>
<sequence>MTKGSDPLGVVLMMCKGSLEVIRGQFSWPRPDVAYIALDGDDDDDEGRDRSAGLPLYEDGATPSSILRARGGYGAGWHPKNAARRVSMSLLPSFLARALGHVDEDAAIPATTATSYLNGLRGLAALFVAVSHYMNDHLWVYRSWGQTPEDYSLAQLPFVRLVYSGVFMVSIFFVLSGFALTHSPLRKCHAGQAADAIAALPSSVVRRPFRLFMPVVPVLVATTVVAQHQGFYGPNGRGLEVPPVTSAWSCVSFVWGTLVTIMTTSTNKTVIPPAWTLAAEYQGSMLVFVCCLAFARTSAPVRILCLLVLFAFLLHQAMWAPCLFLAGMILGDIRQLRQKRPPLEGLARGAASAVSWLVLVASLFLGGWPMEDTGYTAAGYSWLTWAPTFGMRPVLFFTSVGAVGLVAALETLPILQRGLSSRGMLYLGEISYGLYLVHWLVSRSFAVWGLKYRMLDAGYTMGCAWTVTFVIMLVLSVWLGDVIWRLVDQKSVRFSHWLTKKFGV</sequence>
<gene>
    <name evidence="3" type="ORF">LX32DRAFT_418420</name>
</gene>
<accession>A0AAD9M8X3</accession>
<feature type="transmembrane region" description="Helical" evidence="1">
    <location>
        <begin position="274"/>
        <end position="295"/>
    </location>
</feature>
<dbReference type="InterPro" id="IPR050879">
    <property type="entry name" value="Acyltransferase_3"/>
</dbReference>
<feature type="transmembrane region" description="Helical" evidence="1">
    <location>
        <begin position="244"/>
        <end position="262"/>
    </location>
</feature>
<dbReference type="Proteomes" id="UP001232148">
    <property type="component" value="Unassembled WGS sequence"/>
</dbReference>
<keyword evidence="1" id="KW-1133">Transmembrane helix</keyword>
<dbReference type="EMBL" id="MU842815">
    <property type="protein sequence ID" value="KAK2034275.1"/>
    <property type="molecule type" value="Genomic_DNA"/>
</dbReference>
<protein>
    <submittedName>
        <fullName evidence="3">Acyltransferase</fullName>
    </submittedName>
</protein>
<evidence type="ECO:0000256" key="1">
    <source>
        <dbReference type="SAM" id="Phobius"/>
    </source>
</evidence>
<evidence type="ECO:0000259" key="2">
    <source>
        <dbReference type="Pfam" id="PF01757"/>
    </source>
</evidence>
<keyword evidence="3" id="KW-0012">Acyltransferase</keyword>
<dbReference type="AlphaFoldDB" id="A0AAD9M8X3"/>
<feature type="domain" description="Acyltransferase 3" evidence="2">
    <location>
        <begin position="116"/>
        <end position="479"/>
    </location>
</feature>